<keyword evidence="2" id="KW-1185">Reference proteome</keyword>
<dbReference type="EMBL" id="KV428014">
    <property type="protein sequence ID" value="KZT42361.1"/>
    <property type="molecule type" value="Genomic_DNA"/>
</dbReference>
<reference evidence="1 2" key="1">
    <citation type="journal article" date="2016" name="Mol. Biol. Evol.">
        <title>Comparative Genomics of Early-Diverging Mushroom-Forming Fungi Provides Insights into the Origins of Lignocellulose Decay Capabilities.</title>
        <authorList>
            <person name="Nagy L.G."/>
            <person name="Riley R."/>
            <person name="Tritt A."/>
            <person name="Adam C."/>
            <person name="Daum C."/>
            <person name="Floudas D."/>
            <person name="Sun H."/>
            <person name="Yadav J.S."/>
            <person name="Pangilinan J."/>
            <person name="Larsson K.H."/>
            <person name="Matsuura K."/>
            <person name="Barry K."/>
            <person name="Labutti K."/>
            <person name="Kuo R."/>
            <person name="Ohm R.A."/>
            <person name="Bhattacharya S.S."/>
            <person name="Shirouzu T."/>
            <person name="Yoshinaga Y."/>
            <person name="Martin F.M."/>
            <person name="Grigoriev I.V."/>
            <person name="Hibbett D.S."/>
        </authorList>
    </citation>
    <scope>NUCLEOTIDE SEQUENCE [LARGE SCALE GENOMIC DNA]</scope>
    <source>
        <strain evidence="1 2">HHB10207 ss-3</strain>
    </source>
</reference>
<proteinExistence type="predicted"/>
<sequence length="172" mass="19396">MPVSYYSMTLEHLTKANSSTYNGRDEASFSIYITSPYSLPARLLTRQRSKPCHLCDNNGNWHIPGLHEMKRYSTSKLCASNPVRVSHSRYPKAEPVVSTAMTAANGVRLAGNIRILRLVYIFSVHFTEVALSLHLYAVRTLLVTVTNARPCLALTVHWRLAKYCHASVPHRI</sequence>
<gene>
    <name evidence="1" type="ORF">SISSUDRAFT_81487</name>
</gene>
<protein>
    <submittedName>
        <fullName evidence="1">Uncharacterized protein</fullName>
    </submittedName>
</protein>
<organism evidence="1 2">
    <name type="scientific">Sistotremastrum suecicum HHB10207 ss-3</name>
    <dbReference type="NCBI Taxonomy" id="1314776"/>
    <lineage>
        <taxon>Eukaryota</taxon>
        <taxon>Fungi</taxon>
        <taxon>Dikarya</taxon>
        <taxon>Basidiomycota</taxon>
        <taxon>Agaricomycotina</taxon>
        <taxon>Agaricomycetes</taxon>
        <taxon>Sistotremastrales</taxon>
        <taxon>Sistotremastraceae</taxon>
        <taxon>Sistotremastrum</taxon>
    </lineage>
</organism>
<dbReference type="Proteomes" id="UP000076798">
    <property type="component" value="Unassembled WGS sequence"/>
</dbReference>
<accession>A0A166H5J8</accession>
<evidence type="ECO:0000313" key="1">
    <source>
        <dbReference type="EMBL" id="KZT42361.1"/>
    </source>
</evidence>
<name>A0A166H5J8_9AGAM</name>
<evidence type="ECO:0000313" key="2">
    <source>
        <dbReference type="Proteomes" id="UP000076798"/>
    </source>
</evidence>
<dbReference type="AlphaFoldDB" id="A0A166H5J8"/>